<keyword evidence="3" id="KW-1133">Transmembrane helix</keyword>
<evidence type="ECO:0000313" key="6">
    <source>
        <dbReference type="Proteomes" id="UP000748752"/>
    </source>
</evidence>
<feature type="transmembrane region" description="Helical" evidence="3">
    <location>
        <begin position="310"/>
        <end position="334"/>
    </location>
</feature>
<evidence type="ECO:0000256" key="2">
    <source>
        <dbReference type="RuleBase" id="RU000320"/>
    </source>
</evidence>
<feature type="transmembrane region" description="Helical" evidence="3">
    <location>
        <begin position="166"/>
        <end position="188"/>
    </location>
</feature>
<feature type="transmembrane region" description="Helical" evidence="3">
    <location>
        <begin position="284"/>
        <end position="301"/>
    </location>
</feature>
<feature type="transmembrane region" description="Helical" evidence="3">
    <location>
        <begin position="71"/>
        <end position="94"/>
    </location>
</feature>
<feature type="transmembrane region" description="Helical" evidence="3">
    <location>
        <begin position="34"/>
        <end position="51"/>
    </location>
</feature>
<feature type="transmembrane region" description="Helical" evidence="3">
    <location>
        <begin position="416"/>
        <end position="437"/>
    </location>
</feature>
<dbReference type="Pfam" id="PF00361">
    <property type="entry name" value="Proton_antipo_M"/>
    <property type="match status" value="1"/>
</dbReference>
<name>A0ABS1CLC5_9GAMM</name>
<feature type="transmembrane region" description="Helical" evidence="3">
    <location>
        <begin position="458"/>
        <end position="476"/>
    </location>
</feature>
<protein>
    <submittedName>
        <fullName evidence="5">Cation:proton antiporter</fullName>
    </submittedName>
</protein>
<dbReference type="PANTHER" id="PTHR43373">
    <property type="entry name" value="NA(+)/H(+) ANTIPORTER SUBUNIT"/>
    <property type="match status" value="1"/>
</dbReference>
<evidence type="ECO:0000256" key="3">
    <source>
        <dbReference type="SAM" id="Phobius"/>
    </source>
</evidence>
<feature type="transmembrane region" description="Helical" evidence="3">
    <location>
        <begin position="208"/>
        <end position="229"/>
    </location>
</feature>
<evidence type="ECO:0000313" key="5">
    <source>
        <dbReference type="EMBL" id="MBK1632695.1"/>
    </source>
</evidence>
<proteinExistence type="predicted"/>
<keyword evidence="2 3" id="KW-0812">Transmembrane</keyword>
<feature type="transmembrane region" description="Helical" evidence="3">
    <location>
        <begin position="114"/>
        <end position="132"/>
    </location>
</feature>
<dbReference type="PANTHER" id="PTHR43373:SF1">
    <property type="entry name" value="NA(+)_H(+) ANTIPORTER SUBUNIT A"/>
    <property type="match status" value="1"/>
</dbReference>
<dbReference type="Proteomes" id="UP000748752">
    <property type="component" value="Unassembled WGS sequence"/>
</dbReference>
<organism evidence="5 6">
    <name type="scientific">Thiohalocapsa halophila</name>
    <dbReference type="NCBI Taxonomy" id="69359"/>
    <lineage>
        <taxon>Bacteria</taxon>
        <taxon>Pseudomonadati</taxon>
        <taxon>Pseudomonadota</taxon>
        <taxon>Gammaproteobacteria</taxon>
        <taxon>Chromatiales</taxon>
        <taxon>Chromatiaceae</taxon>
        <taxon>Thiohalocapsa</taxon>
    </lineage>
</organism>
<feature type="transmembrane region" description="Helical" evidence="3">
    <location>
        <begin position="6"/>
        <end position="25"/>
    </location>
</feature>
<feature type="transmembrane region" description="Helical" evidence="3">
    <location>
        <begin position="249"/>
        <end position="272"/>
    </location>
</feature>
<feature type="transmembrane region" description="Helical" evidence="3">
    <location>
        <begin position="138"/>
        <end position="154"/>
    </location>
</feature>
<feature type="domain" description="NADH:quinone oxidoreductase/Mrp antiporter transmembrane" evidence="4">
    <location>
        <begin position="131"/>
        <end position="427"/>
    </location>
</feature>
<comment type="caution">
    <text evidence="5">The sequence shown here is derived from an EMBL/GenBank/DDBJ whole genome shotgun (WGS) entry which is preliminary data.</text>
</comment>
<keyword evidence="3" id="KW-0472">Membrane</keyword>
<comment type="subcellular location">
    <subcellularLocation>
        <location evidence="1">Endomembrane system</location>
        <topology evidence="1">Multi-pass membrane protein</topology>
    </subcellularLocation>
    <subcellularLocation>
        <location evidence="2">Membrane</location>
        <topology evidence="2">Multi-pass membrane protein</topology>
    </subcellularLocation>
</comment>
<accession>A0ABS1CLC5</accession>
<sequence>MEADALRIALALVIPLVGALGIGLSGRHPNRREAVTLVTAVLLCLTVLSLLPEVLAGGRPTWHFAEPFPGIAIAFRVEPLGMLFAAVASLLWPINSVYSIGYMRGNAEKHQTRFYVFFALALFATMGVAFSANLVTLFVFYELLTLSTYPLVTHKGNAAARSAGRVYLGILIGTSIGLLLLAIVWTSVLAGSTEFVAGGLLRAAGVQLSGPLLGLLLFLFMYGIGKAALMPMHRWLPAAMVAPTPVSALLHAVAVVKAGVFSVVKVIVFIFGIETLQGVPWAQWLLYVAGFTVILGSMIALRQDNLKKRLAYSTISQLSYVVLGAALLAPLSVVGAALHIAAHAFGKITLFFAAGAIYTAAHKTEVSQLRGIGWRMPWTMGAFAVGSLSMIGVPPAAGFISKWYLMAGALETGQLFAVAVIVLSTLLNAAYFAPIVFSAFAKPAADDDAVHGEAPLPIVLALTATAALTVLLFLFHQVPLELAGQLVGEPPGSR</sequence>
<reference evidence="5 6" key="1">
    <citation type="journal article" date="2020" name="Microorganisms">
        <title>Osmotic Adaptation and Compatible Solute Biosynthesis of Phototrophic Bacteria as Revealed from Genome Analyses.</title>
        <authorList>
            <person name="Imhoff J.F."/>
            <person name="Rahn T."/>
            <person name="Kunzel S."/>
            <person name="Keller A."/>
            <person name="Neulinger S.C."/>
        </authorList>
    </citation>
    <scope>NUCLEOTIDE SEQUENCE [LARGE SCALE GENOMIC DNA]</scope>
    <source>
        <strain evidence="5 6">DSM 6210</strain>
    </source>
</reference>
<feature type="transmembrane region" description="Helical" evidence="3">
    <location>
        <begin position="382"/>
        <end position="404"/>
    </location>
</feature>
<evidence type="ECO:0000256" key="1">
    <source>
        <dbReference type="ARBA" id="ARBA00004127"/>
    </source>
</evidence>
<dbReference type="PRINTS" id="PR01434">
    <property type="entry name" value="NADHDHGNASE5"/>
</dbReference>
<dbReference type="EMBL" id="NRRV01000055">
    <property type="protein sequence ID" value="MBK1632695.1"/>
    <property type="molecule type" value="Genomic_DNA"/>
</dbReference>
<gene>
    <name evidence="5" type="ORF">CKO31_18485</name>
</gene>
<dbReference type="InterPro" id="IPR001750">
    <property type="entry name" value="ND/Mrp_TM"/>
</dbReference>
<evidence type="ECO:0000259" key="4">
    <source>
        <dbReference type="Pfam" id="PF00361"/>
    </source>
</evidence>
<dbReference type="InterPro" id="IPR050616">
    <property type="entry name" value="CPA3_Na-H_Antiporter_A"/>
</dbReference>
<keyword evidence="6" id="KW-1185">Reference proteome</keyword>